<keyword evidence="3" id="KW-1185">Reference proteome</keyword>
<feature type="transmembrane region" description="Helical" evidence="1">
    <location>
        <begin position="20"/>
        <end position="39"/>
    </location>
</feature>
<keyword evidence="1" id="KW-0472">Membrane</keyword>
<name>A0A8J3YAK4_9ACTN</name>
<feature type="transmembrane region" description="Helical" evidence="1">
    <location>
        <begin position="130"/>
        <end position="152"/>
    </location>
</feature>
<proteinExistence type="predicted"/>
<keyword evidence="1" id="KW-1133">Transmembrane helix</keyword>
<accession>A0A8J3YAK4</accession>
<feature type="transmembrane region" description="Helical" evidence="1">
    <location>
        <begin position="93"/>
        <end position="118"/>
    </location>
</feature>
<feature type="transmembrane region" description="Helical" evidence="1">
    <location>
        <begin position="69"/>
        <end position="87"/>
    </location>
</feature>
<evidence type="ECO:0000313" key="3">
    <source>
        <dbReference type="Proteomes" id="UP000652013"/>
    </source>
</evidence>
<dbReference type="Proteomes" id="UP000652013">
    <property type="component" value="Unassembled WGS sequence"/>
</dbReference>
<reference evidence="2" key="1">
    <citation type="submission" date="2021-01" db="EMBL/GenBank/DDBJ databases">
        <title>Whole genome shotgun sequence of Spirilliplanes yamanashiensis NBRC 15828.</title>
        <authorList>
            <person name="Komaki H."/>
            <person name="Tamura T."/>
        </authorList>
    </citation>
    <scope>NUCLEOTIDE SEQUENCE</scope>
    <source>
        <strain evidence="2">NBRC 15828</strain>
    </source>
</reference>
<gene>
    <name evidence="2" type="ORF">Sya03_36590</name>
</gene>
<organism evidence="2 3">
    <name type="scientific">Spirilliplanes yamanashiensis</name>
    <dbReference type="NCBI Taxonomy" id="42233"/>
    <lineage>
        <taxon>Bacteria</taxon>
        <taxon>Bacillati</taxon>
        <taxon>Actinomycetota</taxon>
        <taxon>Actinomycetes</taxon>
        <taxon>Micromonosporales</taxon>
        <taxon>Micromonosporaceae</taxon>
        <taxon>Spirilliplanes</taxon>
    </lineage>
</organism>
<comment type="caution">
    <text evidence="2">The sequence shown here is derived from an EMBL/GenBank/DDBJ whole genome shotgun (WGS) entry which is preliminary data.</text>
</comment>
<keyword evidence="1" id="KW-0812">Transmembrane</keyword>
<dbReference type="EMBL" id="BOOY01000026">
    <property type="protein sequence ID" value="GIJ04307.1"/>
    <property type="molecule type" value="Genomic_DNA"/>
</dbReference>
<feature type="transmembrane region" description="Helical" evidence="1">
    <location>
        <begin position="158"/>
        <end position="181"/>
    </location>
</feature>
<dbReference type="AlphaFoldDB" id="A0A8J3YAK4"/>
<dbReference type="RefSeq" id="WP_239107641.1">
    <property type="nucleotide sequence ID" value="NZ_BAAAGJ010000002.1"/>
</dbReference>
<sequence>MILADRLARARTVATRAALIPLLVRAAVFLCGLLAAVVAYPGSLVSSRLLALLAVVALWPAVAPRGRGATAAVLAVLAGWILDTTWYDAPIELWRVLAIASLTYLLHSFAALAAALPYDATVELDVVTLWAGRAAGVALASAVLTVIVLSVADIGGGVHLAATLAGIAVAVAAAALLAWLLRRP</sequence>
<evidence type="ECO:0000313" key="2">
    <source>
        <dbReference type="EMBL" id="GIJ04307.1"/>
    </source>
</evidence>
<evidence type="ECO:0000256" key="1">
    <source>
        <dbReference type="SAM" id="Phobius"/>
    </source>
</evidence>
<protein>
    <submittedName>
        <fullName evidence="2">Uncharacterized protein</fullName>
    </submittedName>
</protein>